<reference evidence="2" key="1">
    <citation type="submission" date="2020-06" db="EMBL/GenBank/DDBJ databases">
        <title>Draft genome sequences of strains closely related to Aspergillus parafelis and Aspergillus hiratsukae.</title>
        <authorList>
            <person name="Dos Santos R.A.C."/>
            <person name="Rivero-Menendez O."/>
            <person name="Steenwyk J.L."/>
            <person name="Mead M.E."/>
            <person name="Goldman G.H."/>
            <person name="Alastruey-Izquierdo A."/>
            <person name="Rokas A."/>
        </authorList>
    </citation>
    <scope>NUCLEOTIDE SEQUENCE</scope>
    <source>
        <strain evidence="2">CNM-CM6106</strain>
    </source>
</reference>
<feature type="signal peptide" evidence="1">
    <location>
        <begin position="1"/>
        <end position="23"/>
    </location>
</feature>
<protein>
    <submittedName>
        <fullName evidence="2">Uncharacterized protein</fullName>
    </submittedName>
</protein>
<name>A0A8H6QJ66_9EURO</name>
<dbReference type="CDD" id="cd04486">
    <property type="entry name" value="YhcR_OBF_like"/>
    <property type="match status" value="1"/>
</dbReference>
<dbReference type="PANTHER" id="PTHR42834:SF1">
    <property type="entry name" value="ENDONUCLEASE_EXONUCLEASE_PHOSPHATASE FAMILY PROTEIN (AFU_ORTHOLOGUE AFUA_3G09210)"/>
    <property type="match status" value="1"/>
</dbReference>
<keyword evidence="1" id="KW-0732">Signal</keyword>
<gene>
    <name evidence="2" type="ORF">CNMCM6106_007747</name>
</gene>
<organism evidence="2 3">
    <name type="scientific">Aspergillus hiratsukae</name>
    <dbReference type="NCBI Taxonomy" id="1194566"/>
    <lineage>
        <taxon>Eukaryota</taxon>
        <taxon>Fungi</taxon>
        <taxon>Dikarya</taxon>
        <taxon>Ascomycota</taxon>
        <taxon>Pezizomycotina</taxon>
        <taxon>Eurotiomycetes</taxon>
        <taxon>Eurotiomycetidae</taxon>
        <taxon>Eurotiales</taxon>
        <taxon>Aspergillaceae</taxon>
        <taxon>Aspergillus</taxon>
        <taxon>Aspergillus subgen. Fumigati</taxon>
    </lineage>
</organism>
<evidence type="ECO:0000256" key="1">
    <source>
        <dbReference type="SAM" id="SignalP"/>
    </source>
</evidence>
<dbReference type="EMBL" id="JACBAF010001730">
    <property type="protein sequence ID" value="KAF7173688.1"/>
    <property type="molecule type" value="Genomic_DNA"/>
</dbReference>
<proteinExistence type="predicted"/>
<feature type="chain" id="PRO_5034303445" evidence="1">
    <location>
        <begin position="24"/>
        <end position="194"/>
    </location>
</feature>
<dbReference type="AlphaFoldDB" id="A0A8H6QJ66"/>
<dbReference type="PANTHER" id="PTHR42834">
    <property type="entry name" value="ENDONUCLEASE/EXONUCLEASE/PHOSPHATASE FAMILY PROTEIN (AFU_ORTHOLOGUE AFUA_3G09210)"/>
    <property type="match status" value="1"/>
</dbReference>
<evidence type="ECO:0000313" key="3">
    <source>
        <dbReference type="Proteomes" id="UP000662466"/>
    </source>
</evidence>
<dbReference type="Proteomes" id="UP000662466">
    <property type="component" value="Unassembled WGS sequence"/>
</dbReference>
<sequence>MKMKIKAASLFLCASALLASTSALTINQINGNRYLSQYAGQTVTNIQGLVTAKSTAGFYLRSTTPDDDDATSESIYVYGSAAVRNVTVGDIISLSGKVSEYRSSKSYVYLTELTSPSSITLVSSGNEVVPVVLGKGGRCPPTKQFSALDGGDVLYVPNNSEWGVGEGGECEGYCEAESVWGYVGAWGLGGEWGE</sequence>
<accession>A0A8H6QJ66</accession>
<evidence type="ECO:0000313" key="2">
    <source>
        <dbReference type="EMBL" id="KAF7173688.1"/>
    </source>
</evidence>
<comment type="caution">
    <text evidence="2">The sequence shown here is derived from an EMBL/GenBank/DDBJ whole genome shotgun (WGS) entry which is preliminary data.</text>
</comment>